<evidence type="ECO:0000313" key="2">
    <source>
        <dbReference type="EMBL" id="MCT9001744.1"/>
    </source>
</evidence>
<dbReference type="InterPro" id="IPR000182">
    <property type="entry name" value="GNAT_dom"/>
</dbReference>
<protein>
    <submittedName>
        <fullName evidence="2">GNAT family N-acetyltransferase</fullName>
    </submittedName>
</protein>
<organism evidence="2 3">
    <name type="scientific">Microbacterium memoriense</name>
    <dbReference type="NCBI Taxonomy" id="2978350"/>
    <lineage>
        <taxon>Bacteria</taxon>
        <taxon>Bacillati</taxon>
        <taxon>Actinomycetota</taxon>
        <taxon>Actinomycetes</taxon>
        <taxon>Micrococcales</taxon>
        <taxon>Microbacteriaceae</taxon>
        <taxon>Microbacterium</taxon>
    </lineage>
</organism>
<dbReference type="CDD" id="cd04301">
    <property type="entry name" value="NAT_SF"/>
    <property type="match status" value="1"/>
</dbReference>
<dbReference type="Proteomes" id="UP001300496">
    <property type="component" value="Unassembled WGS sequence"/>
</dbReference>
<evidence type="ECO:0000259" key="1">
    <source>
        <dbReference type="PROSITE" id="PS51186"/>
    </source>
</evidence>
<dbReference type="EMBL" id="JAODOR010000005">
    <property type="protein sequence ID" value="MCT9001744.1"/>
    <property type="molecule type" value="Genomic_DNA"/>
</dbReference>
<reference evidence="2 3" key="1">
    <citation type="journal article" date="2024" name="Int. J. Syst. Evol. Microbiol.">
        <title>Microbacterium memoriense sp. nov., a member of the Actinomycetota from marine beach sediment of the north coast of Portugal.</title>
        <authorList>
            <person name="Santos J.D.N.D."/>
            <person name="Klimek D."/>
            <person name="Calusinska M."/>
            <person name="Lobo-da-Cunha A."/>
            <person name="Catita J."/>
            <person name="Goncalves H."/>
            <person name="Gonzalez I."/>
            <person name="Lage O.M."/>
        </authorList>
    </citation>
    <scope>NUCLEOTIDE SEQUENCE [LARGE SCALE GENOMIC DNA]</scope>
    <source>
        <strain evidence="2 3">PMIC_1C1B</strain>
    </source>
</reference>
<dbReference type="PROSITE" id="PS51186">
    <property type="entry name" value="GNAT"/>
    <property type="match status" value="1"/>
</dbReference>
<name>A0ABT2PAW4_9MICO</name>
<comment type="caution">
    <text evidence="2">The sequence shown here is derived from an EMBL/GenBank/DDBJ whole genome shotgun (WGS) entry which is preliminary data.</text>
</comment>
<dbReference type="InterPro" id="IPR016181">
    <property type="entry name" value="Acyl_CoA_acyltransferase"/>
</dbReference>
<accession>A0ABT2PAW4</accession>
<evidence type="ECO:0000313" key="3">
    <source>
        <dbReference type="Proteomes" id="UP001300496"/>
    </source>
</evidence>
<dbReference type="Gene3D" id="3.40.630.30">
    <property type="match status" value="1"/>
</dbReference>
<dbReference type="SUPFAM" id="SSF55729">
    <property type="entry name" value="Acyl-CoA N-acyltransferases (Nat)"/>
    <property type="match status" value="1"/>
</dbReference>
<proteinExistence type="predicted"/>
<dbReference type="Pfam" id="PF13508">
    <property type="entry name" value="Acetyltransf_7"/>
    <property type="match status" value="1"/>
</dbReference>
<sequence length="130" mass="14715">MAELRAVVLRPDLERLGRFDPHRVRTRFLAAYVPADTRVIQVANQDAGLVALREEPDARWIEHFFLRPSLQGQGIGSEVLRALLSEPGTTPFRLNVLQGSPARRLYDRHGFVTDSEDDVDVWMTAPALRP</sequence>
<feature type="domain" description="N-acetyltransferase" evidence="1">
    <location>
        <begin position="1"/>
        <end position="128"/>
    </location>
</feature>
<keyword evidence="3" id="KW-1185">Reference proteome</keyword>
<gene>
    <name evidence="2" type="ORF">N4R40_05140</name>
</gene>